<accession>A0A212JAW8</accession>
<dbReference type="AlphaFoldDB" id="A0A212JAW8"/>
<proteinExistence type="predicted"/>
<sequence length="167" mass="18422">MSRLMGMIRVAKAQLGMDEDTYRDFLHNTLGKKTMAGSTGKEQWRVVEALKGLGFQPRPIHKGKELPCDPQAKKIRSLWLTMADCGVVRDRSEQALNSYVRRITGQTLANATTKQCIVVIETLKSWLDRCDDADARAKCLAVLRGESGAPPVINGAPIAEVDNGRVQ</sequence>
<name>A0A212JAW8_9BACT</name>
<dbReference type="RefSeq" id="WP_227118633.1">
    <property type="nucleotide sequence ID" value="NZ_LT598928.1"/>
</dbReference>
<protein>
    <submittedName>
        <fullName evidence="1">Putative prophage regulatory protein</fullName>
    </submittedName>
</protein>
<reference evidence="1" key="1">
    <citation type="submission" date="2016-04" db="EMBL/GenBank/DDBJ databases">
        <authorList>
            <person name="Evans L.H."/>
            <person name="Alamgir A."/>
            <person name="Owens N."/>
            <person name="Weber N.D."/>
            <person name="Virtaneva K."/>
            <person name="Barbian K."/>
            <person name="Babar A."/>
            <person name="Rosenke K."/>
        </authorList>
    </citation>
    <scope>NUCLEOTIDE SEQUENCE</scope>
    <source>
        <strain evidence="1">92-2</strain>
    </source>
</reference>
<organism evidence="1">
    <name type="scientific">uncultured Desulfovibrio sp</name>
    <dbReference type="NCBI Taxonomy" id="167968"/>
    <lineage>
        <taxon>Bacteria</taxon>
        <taxon>Pseudomonadati</taxon>
        <taxon>Thermodesulfobacteriota</taxon>
        <taxon>Desulfovibrionia</taxon>
        <taxon>Desulfovibrionales</taxon>
        <taxon>Desulfovibrionaceae</taxon>
        <taxon>Desulfovibrio</taxon>
        <taxon>environmental samples</taxon>
    </lineage>
</organism>
<evidence type="ECO:0000313" key="1">
    <source>
        <dbReference type="EMBL" id="SBV96613.1"/>
    </source>
</evidence>
<dbReference type="Pfam" id="PF06252">
    <property type="entry name" value="GemA"/>
    <property type="match status" value="1"/>
</dbReference>
<gene>
    <name evidence="1" type="ORF">KM92DES2_10815</name>
</gene>
<dbReference type="InterPro" id="IPR009363">
    <property type="entry name" value="Phage_Mu_Gp16"/>
</dbReference>
<dbReference type="EMBL" id="FLUP01000001">
    <property type="protein sequence ID" value="SBV96613.1"/>
    <property type="molecule type" value="Genomic_DNA"/>
</dbReference>